<dbReference type="Proteomes" id="UP001281147">
    <property type="component" value="Unassembled WGS sequence"/>
</dbReference>
<evidence type="ECO:0000313" key="2">
    <source>
        <dbReference type="Proteomes" id="UP001281147"/>
    </source>
</evidence>
<proteinExistence type="predicted"/>
<comment type="caution">
    <text evidence="1">The sequence shown here is derived from an EMBL/GenBank/DDBJ whole genome shotgun (WGS) entry which is preliminary data.</text>
</comment>
<organism evidence="1 2">
    <name type="scientific">Vermiconidia calcicola</name>
    <dbReference type="NCBI Taxonomy" id="1690605"/>
    <lineage>
        <taxon>Eukaryota</taxon>
        <taxon>Fungi</taxon>
        <taxon>Dikarya</taxon>
        <taxon>Ascomycota</taxon>
        <taxon>Pezizomycotina</taxon>
        <taxon>Dothideomycetes</taxon>
        <taxon>Dothideomycetidae</taxon>
        <taxon>Mycosphaerellales</taxon>
        <taxon>Extremaceae</taxon>
        <taxon>Vermiconidia</taxon>
    </lineage>
</organism>
<name>A0ACC3MR61_9PEZI</name>
<sequence length="1252" mass="140958">MASPVTQDEIEEELEFQEVLISSLDPGADDYAERLAELEVKKGHLERMLEDLQNGSRPQTAEGHSQQQQGRNHWNGMDGSHDQHSGPGSSGYPNFSGSQILQQTTLKRPLPQSVRSESQHPPKRPTPEPSNAGTPTSSEESYEFVEHPNADLGERARRRQMQAEAAVRRRREAEQESERLARSLSQPQNHSPAPFASFARPSVQTTFNNTGTYQRPPPPVKAESSTMHRPQQTPRPSQAYPGYQSPYDPSAQPRSPYIKPDPGASRQQQQSLVQRPRQPQVIDLTNSDDEDEDVSEIAPNGFTPSHRAQRPTISDFQNRTPAGQRAPVFQPTPGAQYQQPMPGSYPVADQNGGQNVYGSGVNNFNGVPQRYPWMQQASPLLTSAVNGIRNVAGNLGGTFDELSNLINGSHTASNDDDDITFGGSRQLDPTQRPAAGYEDQDLYRRRYDEILNYDPAKTQEEINALLENIRPDEEMPAHLRVQTPDAMAIKLHKYQELGLTWLQKCENGNNKGGILADDMGLGKTIQMLSLMVTHKSENPRCKTTLIVAPLALMRQWEQEIDQKVSRRNKLHVWVQHGQSKKKSFQDLQIYDVVLTTFGSLAAELRKLEKFEMRRKLYPGSRPAANERCALIGEDAQWYRVILDEAQCIKNATTQTAKAACRLNTTYRFCMTGTPMMNNVDEFHSLIKFLRIRPYAERTKFRCDITTPLKSGHKETRQKAMAMLQALCKAVMLRRTKKSTFEGKPILILPERTTDIENPEFNDDEEKFYRALENQTQLQFNRYLRNGTVGSSYSAVLVLLLRLRQACCHPYLLKDFGIAAVADVNPEQLVEFAKELAPQVVARIKETGGNFECPVCYDGVTNPAIFIPCGHDTCHDCFAKIADPANAIRDGNENATAAKCPNCRGPIDPKHITDFESFKRVHMPELLPAEQLELEQHSQEAEEDEGSETDSDSETESDEEDDDVDAKGNLRGFIVNDDVEDPETASEVDGEAGPSKKAKKTKKKGKSSKKSKNGKGKKKDKGEEKKEISKATTLADLRKLANRSARARKAYLRRLRTDFKESSAKLDKTMETLREIMNDAEGEKVLVFSQWTSLLDLLEMQIDDQGWQYRRYDGSMNAQLRNDAVDDLRDHRKDVRIMLVSLKAGNAGLNLNIASRVIILDPFWNPYVEEQAIDRAHRLGQTRPVKVHRILVKNTVEDRIIALQEKKRALISEALDEGASQNIGRLGVQELAYLFGVTHNPAQRVQYTARDRR</sequence>
<dbReference type="EMBL" id="JAUTXU010000171">
    <property type="protein sequence ID" value="KAK3701624.1"/>
    <property type="molecule type" value="Genomic_DNA"/>
</dbReference>
<reference evidence="1" key="1">
    <citation type="submission" date="2023-07" db="EMBL/GenBank/DDBJ databases">
        <title>Black Yeasts Isolated from many extreme environments.</title>
        <authorList>
            <person name="Coleine C."/>
            <person name="Stajich J.E."/>
            <person name="Selbmann L."/>
        </authorList>
    </citation>
    <scope>NUCLEOTIDE SEQUENCE</scope>
    <source>
        <strain evidence="1">CCFEE 5714</strain>
    </source>
</reference>
<gene>
    <name evidence="1" type="ORF">LTR37_015375</name>
</gene>
<protein>
    <submittedName>
        <fullName evidence="1">Uncharacterized protein</fullName>
    </submittedName>
</protein>
<keyword evidence="2" id="KW-1185">Reference proteome</keyword>
<accession>A0ACC3MR61</accession>
<evidence type="ECO:0000313" key="1">
    <source>
        <dbReference type="EMBL" id="KAK3701624.1"/>
    </source>
</evidence>